<proteinExistence type="predicted"/>
<organism evidence="2 3">
    <name type="scientific">Streptomyces iconiensis</name>
    <dbReference type="NCBI Taxonomy" id="1384038"/>
    <lineage>
        <taxon>Bacteria</taxon>
        <taxon>Bacillati</taxon>
        <taxon>Actinomycetota</taxon>
        <taxon>Actinomycetes</taxon>
        <taxon>Kitasatosporales</taxon>
        <taxon>Streptomycetaceae</taxon>
        <taxon>Streptomyces</taxon>
    </lineage>
</organism>
<dbReference type="Pfam" id="PF00583">
    <property type="entry name" value="Acetyltransf_1"/>
    <property type="match status" value="1"/>
</dbReference>
<accession>A0ABT7A944</accession>
<dbReference type="RefSeq" id="WP_274044930.1">
    <property type="nucleotide sequence ID" value="NZ_JANCPR020000067.1"/>
</dbReference>
<protein>
    <submittedName>
        <fullName evidence="2">GNAT family N-acetyltransferase</fullName>
    </submittedName>
</protein>
<evidence type="ECO:0000313" key="3">
    <source>
        <dbReference type="Proteomes" id="UP001214441"/>
    </source>
</evidence>
<feature type="domain" description="N-acetyltransferase" evidence="1">
    <location>
        <begin position="52"/>
        <end position="161"/>
    </location>
</feature>
<name>A0ABT7A944_9ACTN</name>
<dbReference type="Gene3D" id="3.40.630.30">
    <property type="match status" value="1"/>
</dbReference>
<evidence type="ECO:0000259" key="1">
    <source>
        <dbReference type="Pfam" id="PF00583"/>
    </source>
</evidence>
<dbReference type="InterPro" id="IPR000182">
    <property type="entry name" value="GNAT_dom"/>
</dbReference>
<reference evidence="2 3" key="1">
    <citation type="submission" date="2023-05" db="EMBL/GenBank/DDBJ databases">
        <title>Streptantibioticus silvisoli sp. nov., acidotolerant actinomycetes 1 from pine litter.</title>
        <authorList>
            <person name="Swiecimska M."/>
            <person name="Golinska P."/>
            <person name="Sangal V."/>
            <person name="Wachnowicz B."/>
            <person name="Goodfellow M."/>
        </authorList>
    </citation>
    <scope>NUCLEOTIDE SEQUENCE [LARGE SCALE GENOMIC DNA]</scope>
    <source>
        <strain evidence="2 3">DSM 42109</strain>
    </source>
</reference>
<gene>
    <name evidence="2" type="ORF">NMN56_039065</name>
</gene>
<evidence type="ECO:0000313" key="2">
    <source>
        <dbReference type="EMBL" id="MDJ1137858.1"/>
    </source>
</evidence>
<dbReference type="SUPFAM" id="SSF55729">
    <property type="entry name" value="Acyl-CoA N-acyltransferases (Nat)"/>
    <property type="match status" value="1"/>
</dbReference>
<comment type="caution">
    <text evidence="2">The sequence shown here is derived from an EMBL/GenBank/DDBJ whole genome shotgun (WGS) entry which is preliminary data.</text>
</comment>
<dbReference type="InterPro" id="IPR016181">
    <property type="entry name" value="Acyl_CoA_acyltransferase"/>
</dbReference>
<sequence length="175" mass="19415">MSVDWVRLTLDLNAFDETPFEPRLRKCREAGITFTTMSELGDTAENRRALYELNKTCAADIPERGEFYTYDAYVAERIETPTYNPCCVTLALEGPTWVGMSTASLHPDHAFNEMTGVLPTHRAQGLALSLKLLTLTHTRTHDVPTVTTFHHPANTAMITLNRQLGHVPVADANGG</sequence>
<dbReference type="EMBL" id="JANCPR020000067">
    <property type="protein sequence ID" value="MDJ1137858.1"/>
    <property type="molecule type" value="Genomic_DNA"/>
</dbReference>
<keyword evidence="3" id="KW-1185">Reference proteome</keyword>
<dbReference type="Proteomes" id="UP001214441">
    <property type="component" value="Unassembled WGS sequence"/>
</dbReference>